<evidence type="ECO:0000259" key="7">
    <source>
        <dbReference type="PROSITE" id="PS51900"/>
    </source>
</evidence>
<dbReference type="InterPro" id="IPR002104">
    <property type="entry name" value="Integrase_catalytic"/>
</dbReference>
<dbReference type="InterPro" id="IPR010998">
    <property type="entry name" value="Integrase_recombinase_N"/>
</dbReference>
<protein>
    <submittedName>
        <fullName evidence="8">Phage integrase family protein</fullName>
    </submittedName>
</protein>
<evidence type="ECO:0000256" key="6">
    <source>
        <dbReference type="ARBA" id="ARBA00023296"/>
    </source>
</evidence>
<reference evidence="8" key="1">
    <citation type="submission" date="2013-08" db="EMBL/GenBank/DDBJ databases">
        <authorList>
            <person name="Mendez C."/>
            <person name="Richter M."/>
            <person name="Ferrer M."/>
            <person name="Sanchez J."/>
        </authorList>
    </citation>
    <scope>NUCLEOTIDE SEQUENCE</scope>
</reference>
<dbReference type="InterPro" id="IPR044068">
    <property type="entry name" value="CB"/>
</dbReference>
<dbReference type="Gene3D" id="1.10.443.10">
    <property type="entry name" value="Intergrase catalytic core"/>
    <property type="match status" value="1"/>
</dbReference>
<dbReference type="PANTHER" id="PTHR30629:SF2">
    <property type="entry name" value="PROPHAGE INTEGRASE INTS-RELATED"/>
    <property type="match status" value="1"/>
</dbReference>
<name>T1AVM1_9ZZZZ</name>
<feature type="non-terminal residue" evidence="8">
    <location>
        <position position="1"/>
    </location>
</feature>
<dbReference type="InterPro" id="IPR013762">
    <property type="entry name" value="Integrase-like_cat_sf"/>
</dbReference>
<evidence type="ECO:0000313" key="8">
    <source>
        <dbReference type="EMBL" id="EQD44789.1"/>
    </source>
</evidence>
<sequence length="205" mass="22443">PSAERKATKDAAALTFEAIAREWLDRQDLAPATAKKHRWLLERHVLPTLGAMPIRAITAADVLAMLQALEGRGLLETAGRARSQVSCVFRHAVATLRAQGDPPVALRGAIKSPKVRHHAAVTDPRLLGELLRALWSYQGGFVVASALKLAPLVFTRPGELRHAEWSEIDLDAATWCIPAHKMKMRASHIVPLSTQAVAILRELSR</sequence>
<evidence type="ECO:0000256" key="2">
    <source>
        <dbReference type="ARBA" id="ARBA00022908"/>
    </source>
</evidence>
<keyword evidence="4" id="KW-0233">DNA recombination</keyword>
<comment type="similarity">
    <text evidence="1">Belongs to the 'phage' integrase family.</text>
</comment>
<dbReference type="GO" id="GO:0046718">
    <property type="term" value="P:symbiont entry into host cell"/>
    <property type="evidence" value="ECO:0007669"/>
    <property type="project" value="UniProtKB-KW"/>
</dbReference>
<dbReference type="GO" id="GO:0006310">
    <property type="term" value="P:DNA recombination"/>
    <property type="evidence" value="ECO:0007669"/>
    <property type="project" value="UniProtKB-KW"/>
</dbReference>
<dbReference type="GO" id="GO:0044826">
    <property type="term" value="P:viral genome integration into host DNA"/>
    <property type="evidence" value="ECO:0007669"/>
    <property type="project" value="UniProtKB-KW"/>
</dbReference>
<comment type="caution">
    <text evidence="8">The sequence shown here is derived from an EMBL/GenBank/DDBJ whole genome shotgun (WGS) entry which is preliminary data.</text>
</comment>
<dbReference type="AlphaFoldDB" id="T1AVM1"/>
<keyword evidence="2" id="KW-0229">DNA integration</keyword>
<reference evidence="8" key="2">
    <citation type="journal article" date="2014" name="ISME J.">
        <title>Microbial stratification in low pH oxic and suboxic macroscopic growths along an acid mine drainage.</title>
        <authorList>
            <person name="Mendez-Garcia C."/>
            <person name="Mesa V."/>
            <person name="Sprenger R.R."/>
            <person name="Richter M."/>
            <person name="Diez M.S."/>
            <person name="Solano J."/>
            <person name="Bargiela R."/>
            <person name="Golyshina O.V."/>
            <person name="Manteca A."/>
            <person name="Ramos J.L."/>
            <person name="Gallego J.R."/>
            <person name="Llorente I."/>
            <person name="Martins Dos Santos V.A."/>
            <person name="Jensen O.N."/>
            <person name="Pelaez A.I."/>
            <person name="Sanchez J."/>
            <person name="Ferrer M."/>
        </authorList>
    </citation>
    <scope>NUCLEOTIDE SEQUENCE</scope>
</reference>
<dbReference type="PANTHER" id="PTHR30629">
    <property type="entry name" value="PROPHAGE INTEGRASE"/>
    <property type="match status" value="1"/>
</dbReference>
<dbReference type="EMBL" id="AUZZ01006834">
    <property type="protein sequence ID" value="EQD44789.1"/>
    <property type="molecule type" value="Genomic_DNA"/>
</dbReference>
<evidence type="ECO:0000256" key="5">
    <source>
        <dbReference type="ARBA" id="ARBA00023195"/>
    </source>
</evidence>
<organism evidence="8">
    <name type="scientific">mine drainage metagenome</name>
    <dbReference type="NCBI Taxonomy" id="410659"/>
    <lineage>
        <taxon>unclassified sequences</taxon>
        <taxon>metagenomes</taxon>
        <taxon>ecological metagenomes</taxon>
    </lineage>
</organism>
<proteinExistence type="inferred from homology"/>
<accession>T1AVM1</accession>
<keyword evidence="5" id="KW-1179">Viral genome integration</keyword>
<dbReference type="Gene3D" id="1.10.150.130">
    <property type="match status" value="1"/>
</dbReference>
<dbReference type="InterPro" id="IPR050808">
    <property type="entry name" value="Phage_Integrase"/>
</dbReference>
<gene>
    <name evidence="8" type="ORF">B2A_09465</name>
</gene>
<dbReference type="GO" id="GO:0075713">
    <property type="term" value="P:establishment of integrated proviral latency"/>
    <property type="evidence" value="ECO:0007669"/>
    <property type="project" value="UniProtKB-KW"/>
</dbReference>
<dbReference type="Pfam" id="PF22022">
    <property type="entry name" value="Phage_int_M"/>
    <property type="match status" value="1"/>
</dbReference>
<dbReference type="GO" id="GO:0015074">
    <property type="term" value="P:DNA integration"/>
    <property type="evidence" value="ECO:0007669"/>
    <property type="project" value="UniProtKB-KW"/>
</dbReference>
<dbReference type="Pfam" id="PF00589">
    <property type="entry name" value="Phage_integrase"/>
    <property type="match status" value="1"/>
</dbReference>
<dbReference type="SUPFAM" id="SSF56349">
    <property type="entry name" value="DNA breaking-rejoining enzymes"/>
    <property type="match status" value="1"/>
</dbReference>
<evidence type="ECO:0000256" key="3">
    <source>
        <dbReference type="ARBA" id="ARBA00023125"/>
    </source>
</evidence>
<evidence type="ECO:0000256" key="1">
    <source>
        <dbReference type="ARBA" id="ARBA00008857"/>
    </source>
</evidence>
<dbReference type="InterPro" id="IPR053876">
    <property type="entry name" value="Phage_int_M"/>
</dbReference>
<keyword evidence="3" id="KW-0238">DNA-binding</keyword>
<dbReference type="InterPro" id="IPR011010">
    <property type="entry name" value="DNA_brk_join_enz"/>
</dbReference>
<keyword evidence="6" id="KW-1160">Virus entry into host cell</keyword>
<evidence type="ECO:0000256" key="4">
    <source>
        <dbReference type="ARBA" id="ARBA00023172"/>
    </source>
</evidence>
<feature type="domain" description="Core-binding (CB)" evidence="7">
    <location>
        <begin position="14"/>
        <end position="93"/>
    </location>
</feature>
<dbReference type="GO" id="GO:0003677">
    <property type="term" value="F:DNA binding"/>
    <property type="evidence" value="ECO:0007669"/>
    <property type="project" value="UniProtKB-KW"/>
</dbReference>
<dbReference type="PROSITE" id="PS51900">
    <property type="entry name" value="CB"/>
    <property type="match status" value="1"/>
</dbReference>